<gene>
    <name evidence="2" type="ORF">B0H17DRAFT_1135076</name>
</gene>
<sequence length="264" mass="29967">MTRPLGSNGRKKAAKEKNRESRITNTNNLVESSQASYAEAGQKLGCAKSTLWHRAHTRQSWHEANVHNQLLTPAEEDKFVEWLKELDHWSFHLWPKLVIKDGVIQIPGVCSDFRMKNRGHQLSVLEGRLATSEKKGLVTVLKMVQQDQHVVLVQFKECFHRRPESNTHGAAQQIICHYSQADYMIQYLSLVGVRQGAGWQPPATTPSRLRVETAIGRQAKSRDPNCTVYGHSRIVTARKLRPFLAISAGTLLCQFLRDLVQNIE</sequence>
<reference evidence="2" key="1">
    <citation type="submission" date="2023-03" db="EMBL/GenBank/DDBJ databases">
        <title>Massive genome expansion in bonnet fungi (Mycena s.s.) driven by repeated elements and novel gene families across ecological guilds.</title>
        <authorList>
            <consortium name="Lawrence Berkeley National Laboratory"/>
            <person name="Harder C.B."/>
            <person name="Miyauchi S."/>
            <person name="Viragh M."/>
            <person name="Kuo A."/>
            <person name="Thoen E."/>
            <person name="Andreopoulos B."/>
            <person name="Lu D."/>
            <person name="Skrede I."/>
            <person name="Drula E."/>
            <person name="Henrissat B."/>
            <person name="Morin E."/>
            <person name="Kohler A."/>
            <person name="Barry K."/>
            <person name="LaButti K."/>
            <person name="Morin E."/>
            <person name="Salamov A."/>
            <person name="Lipzen A."/>
            <person name="Mereny Z."/>
            <person name="Hegedus B."/>
            <person name="Baldrian P."/>
            <person name="Stursova M."/>
            <person name="Weitz H."/>
            <person name="Taylor A."/>
            <person name="Grigoriev I.V."/>
            <person name="Nagy L.G."/>
            <person name="Martin F."/>
            <person name="Kauserud H."/>
        </authorList>
    </citation>
    <scope>NUCLEOTIDE SEQUENCE</scope>
    <source>
        <strain evidence="2">CBHHK067</strain>
    </source>
</reference>
<comment type="caution">
    <text evidence="2">The sequence shown here is derived from an EMBL/GenBank/DDBJ whole genome shotgun (WGS) entry which is preliminary data.</text>
</comment>
<dbReference type="EMBL" id="JARKIE010000073">
    <property type="protein sequence ID" value="KAJ7689265.1"/>
    <property type="molecule type" value="Genomic_DNA"/>
</dbReference>
<evidence type="ECO:0000256" key="1">
    <source>
        <dbReference type="SAM" id="MobiDB-lite"/>
    </source>
</evidence>
<evidence type="ECO:0000313" key="3">
    <source>
        <dbReference type="Proteomes" id="UP001221757"/>
    </source>
</evidence>
<organism evidence="2 3">
    <name type="scientific">Mycena rosella</name>
    <name type="common">Pink bonnet</name>
    <name type="synonym">Agaricus rosellus</name>
    <dbReference type="NCBI Taxonomy" id="1033263"/>
    <lineage>
        <taxon>Eukaryota</taxon>
        <taxon>Fungi</taxon>
        <taxon>Dikarya</taxon>
        <taxon>Basidiomycota</taxon>
        <taxon>Agaricomycotina</taxon>
        <taxon>Agaricomycetes</taxon>
        <taxon>Agaricomycetidae</taxon>
        <taxon>Agaricales</taxon>
        <taxon>Marasmiineae</taxon>
        <taxon>Mycenaceae</taxon>
        <taxon>Mycena</taxon>
    </lineage>
</organism>
<feature type="region of interest" description="Disordered" evidence="1">
    <location>
        <begin position="1"/>
        <end position="22"/>
    </location>
</feature>
<name>A0AAD7GDG6_MYCRO</name>
<dbReference type="Proteomes" id="UP001221757">
    <property type="component" value="Unassembled WGS sequence"/>
</dbReference>
<accession>A0AAD7GDG6</accession>
<dbReference type="AlphaFoldDB" id="A0AAD7GDG6"/>
<keyword evidence="3" id="KW-1185">Reference proteome</keyword>
<evidence type="ECO:0000313" key="2">
    <source>
        <dbReference type="EMBL" id="KAJ7689265.1"/>
    </source>
</evidence>
<proteinExistence type="predicted"/>
<protein>
    <submittedName>
        <fullName evidence="2">Uncharacterized protein</fullName>
    </submittedName>
</protein>